<dbReference type="Proteomes" id="UP000433737">
    <property type="component" value="Unassembled WGS sequence"/>
</dbReference>
<evidence type="ECO:0000313" key="1">
    <source>
        <dbReference type="EMBL" id="VXC15076.1"/>
    </source>
</evidence>
<dbReference type="EMBL" id="CABWMH010000015">
    <property type="protein sequence ID" value="VXC15076.1"/>
    <property type="molecule type" value="Genomic_DNA"/>
</dbReference>
<gene>
    <name evidence="1" type="ORF">PANT111_220033</name>
</gene>
<name>A0AAX3J881_9GAMM</name>
<organism evidence="1 2">
    <name type="scientific">Pantoea brenneri</name>
    <dbReference type="NCBI Taxonomy" id="472694"/>
    <lineage>
        <taxon>Bacteria</taxon>
        <taxon>Pseudomonadati</taxon>
        <taxon>Pseudomonadota</taxon>
        <taxon>Gammaproteobacteria</taxon>
        <taxon>Enterobacterales</taxon>
        <taxon>Erwiniaceae</taxon>
        <taxon>Pantoea</taxon>
    </lineage>
</organism>
<evidence type="ECO:0000313" key="2">
    <source>
        <dbReference type="Proteomes" id="UP000433737"/>
    </source>
</evidence>
<dbReference type="AlphaFoldDB" id="A0AAX3J881"/>
<comment type="caution">
    <text evidence="1">The sequence shown here is derived from an EMBL/GenBank/DDBJ whole genome shotgun (WGS) entry which is preliminary data.</text>
</comment>
<sequence length="40" mass="4493">MRLAIITPADMTAVTEIRGAIMRQICDTFMKNITAHSGQW</sequence>
<reference evidence="1 2" key="1">
    <citation type="submission" date="2019-10" db="EMBL/GenBank/DDBJ databases">
        <authorList>
            <person name="Karimi E."/>
        </authorList>
    </citation>
    <scope>NUCLEOTIDE SEQUENCE [LARGE SCALE GENOMIC DNA]</scope>
    <source>
        <strain evidence="1">Pantoea sp. 111</strain>
    </source>
</reference>
<accession>A0AAX3J881</accession>
<proteinExistence type="predicted"/>
<protein>
    <submittedName>
        <fullName evidence="1">Uncharacterized protein</fullName>
    </submittedName>
</protein>